<dbReference type="Gene3D" id="1.10.10.10">
    <property type="entry name" value="Winged helix-like DNA-binding domain superfamily/Winged helix DNA-binding domain"/>
    <property type="match status" value="1"/>
</dbReference>
<feature type="compositionally biased region" description="Basic and acidic residues" evidence="1">
    <location>
        <begin position="328"/>
        <end position="341"/>
    </location>
</feature>
<feature type="compositionally biased region" description="Polar residues" evidence="1">
    <location>
        <begin position="149"/>
        <end position="158"/>
    </location>
</feature>
<feature type="compositionally biased region" description="Low complexity" evidence="1">
    <location>
        <begin position="247"/>
        <end position="256"/>
    </location>
</feature>
<dbReference type="RefSeq" id="WP_089245844.1">
    <property type="nucleotide sequence ID" value="NZ_FZPH01000002.1"/>
</dbReference>
<gene>
    <name evidence="4" type="ORF">SAMN05421812_102649</name>
</gene>
<feature type="region of interest" description="Disordered" evidence="1">
    <location>
        <begin position="328"/>
        <end position="351"/>
    </location>
</feature>
<reference evidence="4 5" key="1">
    <citation type="submission" date="2017-06" db="EMBL/GenBank/DDBJ databases">
        <authorList>
            <person name="Kim H.J."/>
            <person name="Triplett B.A."/>
        </authorList>
    </citation>
    <scope>NUCLEOTIDE SEQUENCE [LARGE SCALE GENOMIC DNA]</scope>
    <source>
        <strain evidence="4 5">CGMCC 4.5593</strain>
    </source>
</reference>
<dbReference type="InterPro" id="IPR051677">
    <property type="entry name" value="AfsR-DnrI-RedD_regulator"/>
</dbReference>
<keyword evidence="2" id="KW-0472">Membrane</keyword>
<protein>
    <submittedName>
        <fullName evidence="4">LysM domain-containing protein</fullName>
    </submittedName>
</protein>
<dbReference type="InterPro" id="IPR005158">
    <property type="entry name" value="BTAD"/>
</dbReference>
<dbReference type="Gene3D" id="1.25.40.10">
    <property type="entry name" value="Tetratricopeptide repeat domain"/>
    <property type="match status" value="1"/>
</dbReference>
<feature type="transmembrane region" description="Helical" evidence="2">
    <location>
        <begin position="93"/>
        <end position="118"/>
    </location>
</feature>
<evidence type="ECO:0000313" key="5">
    <source>
        <dbReference type="Proteomes" id="UP000198362"/>
    </source>
</evidence>
<dbReference type="InterPro" id="IPR011990">
    <property type="entry name" value="TPR-like_helical_dom_sf"/>
</dbReference>
<dbReference type="Pfam" id="PF01476">
    <property type="entry name" value="LysM"/>
    <property type="match status" value="1"/>
</dbReference>
<organism evidence="4 5">
    <name type="scientific">Asanoa hainanensis</name>
    <dbReference type="NCBI Taxonomy" id="560556"/>
    <lineage>
        <taxon>Bacteria</taxon>
        <taxon>Bacillati</taxon>
        <taxon>Actinomycetota</taxon>
        <taxon>Actinomycetes</taxon>
        <taxon>Micromonosporales</taxon>
        <taxon>Micromonosporaceae</taxon>
        <taxon>Asanoa</taxon>
    </lineage>
</organism>
<sequence length="811" mass="86423">MRTVGAALTFAVWLVGIPVALALVAGWPVPSTLPTGREILDALSQPDLLTEQNFLKTAAGLVWLMWGLSVAYTAYVLAAVARPRQRRIPVPRLVRRVVTGLVGSISVAATGQAAAIAAPAVTAPAAPELELPNQVAAEPQPSTDPAAGSTPTAQSSPTPYRVVRGDTLWDLAEDRLGDGQRWDDIYDLNKGRRQPDGQALRDPDLIQPGWRLMIPSAPAEDVTPTPTSPKESTEDPRPTPPEPPTPAQAAPTPSAHAEARRDVHVTRTDDEGVELSDGSWIPWTLVGGLATVTAAVWAQRRRRYSGKDAENLPTMPAPALVAIDRVAARDRKQHSDDRRVPADSSATSSMPLSGVSALVGDGGLGVARSALVATLAVASTDHTELRGEVVTDRASLVAMLGPAAGVLGGWARLHVAADVYEAAGILETRLLHRARILESQTSEEPPPPLLFICAAPQQPDRGRLSAILDQGRPLGASALLLGEWSADETITVSSDGTVRGSDGRPPSRLAVLTVRAANEAINALREAQTGETAGAPASVDLVPLVAPRALEAATAAPAIVAVSAADQPAAKARLRVLGSPGIDDITEPGRPLRAKALEVAVLLACHPDGLTTRDIGEHVEPDAKLKQADERVHTNVSNLRQVFGRAAGKRSDAYVVRTSGRYRLDRVSVDVDLWELRDLLRNAATANHGKRRRLLEAACELYTEPLAASSLYDWIQPHREAVRRWGTEAHLQLGELLLAEDPAAASALLDKAIKLDRFNEALYRLAMRARHALNDTDSVDTLLRALARALAEIDAKPAQEITQLARQLQAR</sequence>
<dbReference type="EMBL" id="FZPH01000002">
    <property type="protein sequence ID" value="SNS98988.1"/>
    <property type="molecule type" value="Genomic_DNA"/>
</dbReference>
<evidence type="ECO:0000256" key="1">
    <source>
        <dbReference type="SAM" id="MobiDB-lite"/>
    </source>
</evidence>
<dbReference type="SMART" id="SM01043">
    <property type="entry name" value="BTAD"/>
    <property type="match status" value="1"/>
</dbReference>
<dbReference type="SMART" id="SM00257">
    <property type="entry name" value="LysM"/>
    <property type="match status" value="1"/>
</dbReference>
<dbReference type="InterPro" id="IPR036779">
    <property type="entry name" value="LysM_dom_sf"/>
</dbReference>
<feature type="transmembrane region" description="Helical" evidence="2">
    <location>
        <begin position="61"/>
        <end position="81"/>
    </location>
</feature>
<dbReference type="PANTHER" id="PTHR35807:SF2">
    <property type="entry name" value="TRANSCRIPTIONAL ACTIVATOR DOMAIN"/>
    <property type="match status" value="1"/>
</dbReference>
<dbReference type="InterPro" id="IPR018392">
    <property type="entry name" value="LysM"/>
</dbReference>
<dbReference type="PANTHER" id="PTHR35807">
    <property type="entry name" value="TRANSCRIPTIONAL REGULATOR REDD-RELATED"/>
    <property type="match status" value="1"/>
</dbReference>
<feature type="domain" description="LysM" evidence="3">
    <location>
        <begin position="158"/>
        <end position="214"/>
    </location>
</feature>
<dbReference type="InterPro" id="IPR036388">
    <property type="entry name" value="WH-like_DNA-bd_sf"/>
</dbReference>
<evidence type="ECO:0000259" key="3">
    <source>
        <dbReference type="PROSITE" id="PS51782"/>
    </source>
</evidence>
<dbReference type="CDD" id="cd00118">
    <property type="entry name" value="LysM"/>
    <property type="match status" value="1"/>
</dbReference>
<keyword evidence="2" id="KW-1133">Transmembrane helix</keyword>
<feature type="region of interest" description="Disordered" evidence="1">
    <location>
        <begin position="136"/>
        <end position="161"/>
    </location>
</feature>
<name>A0A239J0J9_9ACTN</name>
<dbReference type="AlphaFoldDB" id="A0A239J0J9"/>
<evidence type="ECO:0000313" key="4">
    <source>
        <dbReference type="EMBL" id="SNS98988.1"/>
    </source>
</evidence>
<proteinExistence type="predicted"/>
<feature type="compositionally biased region" description="Basic and acidic residues" evidence="1">
    <location>
        <begin position="189"/>
        <end position="204"/>
    </location>
</feature>
<feature type="region of interest" description="Disordered" evidence="1">
    <location>
        <begin position="189"/>
        <end position="208"/>
    </location>
</feature>
<dbReference type="OrthoDB" id="8444614at2"/>
<dbReference type="PROSITE" id="PS51782">
    <property type="entry name" value="LYSM"/>
    <property type="match status" value="1"/>
</dbReference>
<keyword evidence="5" id="KW-1185">Reference proteome</keyword>
<feature type="region of interest" description="Disordered" evidence="1">
    <location>
        <begin position="214"/>
        <end position="261"/>
    </location>
</feature>
<dbReference type="Gene3D" id="3.10.350.10">
    <property type="entry name" value="LysM domain"/>
    <property type="match status" value="1"/>
</dbReference>
<evidence type="ECO:0000256" key="2">
    <source>
        <dbReference type="SAM" id="Phobius"/>
    </source>
</evidence>
<keyword evidence="2" id="KW-0812">Transmembrane</keyword>
<dbReference type="Proteomes" id="UP000198362">
    <property type="component" value="Unassembled WGS sequence"/>
</dbReference>
<accession>A0A239J0J9</accession>